<name>A0A392W4L8_9FABA</name>
<keyword evidence="2" id="KW-1185">Reference proteome</keyword>
<proteinExistence type="predicted"/>
<dbReference type="Proteomes" id="UP000265520">
    <property type="component" value="Unassembled WGS sequence"/>
</dbReference>
<dbReference type="AlphaFoldDB" id="A0A392W4L8"/>
<dbReference type="EMBL" id="LXQA011381780">
    <property type="protein sequence ID" value="MCI95267.1"/>
    <property type="molecule type" value="Genomic_DNA"/>
</dbReference>
<protein>
    <submittedName>
        <fullName evidence="1">Uncharacterized protein</fullName>
    </submittedName>
</protein>
<accession>A0A392W4L8</accession>
<reference evidence="1 2" key="1">
    <citation type="journal article" date="2018" name="Front. Plant Sci.">
        <title>Red Clover (Trifolium pratense) and Zigzag Clover (T. medium) - A Picture of Genomic Similarities and Differences.</title>
        <authorList>
            <person name="Dluhosova J."/>
            <person name="Istvanek J."/>
            <person name="Nedelnik J."/>
            <person name="Repkova J."/>
        </authorList>
    </citation>
    <scope>NUCLEOTIDE SEQUENCE [LARGE SCALE GENOMIC DNA]</scope>
    <source>
        <strain evidence="2">cv. 10/8</strain>
        <tissue evidence="1">Leaf</tissue>
    </source>
</reference>
<organism evidence="1 2">
    <name type="scientific">Trifolium medium</name>
    <dbReference type="NCBI Taxonomy" id="97028"/>
    <lineage>
        <taxon>Eukaryota</taxon>
        <taxon>Viridiplantae</taxon>
        <taxon>Streptophyta</taxon>
        <taxon>Embryophyta</taxon>
        <taxon>Tracheophyta</taxon>
        <taxon>Spermatophyta</taxon>
        <taxon>Magnoliopsida</taxon>
        <taxon>eudicotyledons</taxon>
        <taxon>Gunneridae</taxon>
        <taxon>Pentapetalae</taxon>
        <taxon>rosids</taxon>
        <taxon>fabids</taxon>
        <taxon>Fabales</taxon>
        <taxon>Fabaceae</taxon>
        <taxon>Papilionoideae</taxon>
        <taxon>50 kb inversion clade</taxon>
        <taxon>NPAAA clade</taxon>
        <taxon>Hologalegina</taxon>
        <taxon>IRL clade</taxon>
        <taxon>Trifolieae</taxon>
        <taxon>Trifolium</taxon>
    </lineage>
</organism>
<evidence type="ECO:0000313" key="2">
    <source>
        <dbReference type="Proteomes" id="UP000265520"/>
    </source>
</evidence>
<sequence>VAQRASQRAVGLPVAFSRWSKRSSDVGHFLSLKRRTFRFVGRYLSLVLAQRA</sequence>
<evidence type="ECO:0000313" key="1">
    <source>
        <dbReference type="EMBL" id="MCI95267.1"/>
    </source>
</evidence>
<comment type="caution">
    <text evidence="1">The sequence shown here is derived from an EMBL/GenBank/DDBJ whole genome shotgun (WGS) entry which is preliminary data.</text>
</comment>
<feature type="non-terminal residue" evidence="1">
    <location>
        <position position="1"/>
    </location>
</feature>